<dbReference type="AlphaFoldDB" id="A0A9D2ER96"/>
<protein>
    <submittedName>
        <fullName evidence="1">EF2563 family selenium-dependent molybdenum hydroxylase system protein</fullName>
    </submittedName>
</protein>
<comment type="caution">
    <text evidence="1">The sequence shown here is derived from an EMBL/GenBank/DDBJ whole genome shotgun (WGS) entry which is preliminary data.</text>
</comment>
<accession>A0A9D2ER96</accession>
<gene>
    <name evidence="1" type="ORF">H9811_07405</name>
</gene>
<dbReference type="EMBL" id="DXBP01000049">
    <property type="protein sequence ID" value="HIZ42374.1"/>
    <property type="molecule type" value="Genomic_DNA"/>
</dbReference>
<organism evidence="1 2">
    <name type="scientific">Candidatus Gemmiger excrementigallinarum</name>
    <dbReference type="NCBI Taxonomy" id="2838609"/>
    <lineage>
        <taxon>Bacteria</taxon>
        <taxon>Bacillati</taxon>
        <taxon>Bacillota</taxon>
        <taxon>Clostridia</taxon>
        <taxon>Eubacteriales</taxon>
        <taxon>Gemmiger</taxon>
    </lineage>
</organism>
<dbReference type="InterPro" id="IPR017695">
    <property type="entry name" value="Se-dep_Mo_hydrolase_YqeB"/>
</dbReference>
<proteinExistence type="predicted"/>
<sequence>MQNKAERPWVLIRGAGDLATGTILRLYRCGFKVLALECADPSAIRRKAAFCEAVWQGSTTVEGVTCRRIEKAAEAAAVSAAGEIPLLVDETSAAAELMHPAAVVDAILAKRNLGTHRGMAPITVGLGPGFTAGQDVDAVVETMRGHQLGRVIRQGAAIPNTGVPGNIGGYTKERVIHAPASGPMEFVPDDTGALIDIGAVVRKGQCIGRVGGVEVPATLDGVLRGLIREGYPVTKGLKIADIDPRPEQVHNCDTVSDKARAIAGGVVEALLSLAEERGLALL</sequence>
<name>A0A9D2ER96_9FIRM</name>
<dbReference type="NCBIfam" id="TIGR03309">
    <property type="entry name" value="matur_yqeB"/>
    <property type="match status" value="1"/>
</dbReference>
<reference evidence="1" key="2">
    <citation type="submission" date="2021-04" db="EMBL/GenBank/DDBJ databases">
        <authorList>
            <person name="Gilroy R."/>
        </authorList>
    </citation>
    <scope>NUCLEOTIDE SEQUENCE</scope>
    <source>
        <strain evidence="1">ChiSxjej1B13-11774</strain>
    </source>
</reference>
<evidence type="ECO:0000313" key="2">
    <source>
        <dbReference type="Proteomes" id="UP000824048"/>
    </source>
</evidence>
<dbReference type="Proteomes" id="UP000824048">
    <property type="component" value="Unassembled WGS sequence"/>
</dbReference>
<reference evidence="1" key="1">
    <citation type="journal article" date="2021" name="PeerJ">
        <title>Extensive microbial diversity within the chicken gut microbiome revealed by metagenomics and culture.</title>
        <authorList>
            <person name="Gilroy R."/>
            <person name="Ravi A."/>
            <person name="Getino M."/>
            <person name="Pursley I."/>
            <person name="Horton D.L."/>
            <person name="Alikhan N.F."/>
            <person name="Baker D."/>
            <person name="Gharbi K."/>
            <person name="Hall N."/>
            <person name="Watson M."/>
            <person name="Adriaenssens E.M."/>
            <person name="Foster-Nyarko E."/>
            <person name="Jarju S."/>
            <person name="Secka A."/>
            <person name="Antonio M."/>
            <person name="Oren A."/>
            <person name="Chaudhuri R.R."/>
            <person name="La Ragione R."/>
            <person name="Hildebrand F."/>
            <person name="Pallen M.J."/>
        </authorList>
    </citation>
    <scope>NUCLEOTIDE SEQUENCE</scope>
    <source>
        <strain evidence="1">ChiSxjej1B13-11774</strain>
    </source>
</reference>
<evidence type="ECO:0000313" key="1">
    <source>
        <dbReference type="EMBL" id="HIZ42374.1"/>
    </source>
</evidence>